<evidence type="ECO:0000256" key="2">
    <source>
        <dbReference type="SAM" id="MobiDB-lite"/>
    </source>
</evidence>
<name>C7R256_JONDD</name>
<evidence type="ECO:0000256" key="1">
    <source>
        <dbReference type="SAM" id="Coils"/>
    </source>
</evidence>
<accession>C7R256</accession>
<sequence length="144" mass="15457">MSDQTGDQETPAQAKEIDWKAEARKWETRAKENFDALASKESAIQELTAKNEALTGKVKDLETVISEGEKEKAFAQTLAEVAEATGVPAAALRGSTREELEAHAETLKPFVTPSGPVAPKAGDAPEKTSGGEEIEFVRGLFGRE</sequence>
<keyword evidence="1" id="KW-0175">Coiled coil</keyword>
<organism evidence="3 4">
    <name type="scientific">Jonesia denitrificans (strain ATCC 14870 / DSM 20603 / BCRC 15368 / CIP 55.134 / JCM 11481 / NBRC 15587 / NCTC 10816 / Prevot 55134)</name>
    <name type="common">Listeria denitrificans</name>
    <dbReference type="NCBI Taxonomy" id="471856"/>
    <lineage>
        <taxon>Bacteria</taxon>
        <taxon>Bacillati</taxon>
        <taxon>Actinomycetota</taxon>
        <taxon>Actinomycetes</taxon>
        <taxon>Micrococcales</taxon>
        <taxon>Jonesiaceae</taxon>
        <taxon>Jonesia</taxon>
    </lineage>
</organism>
<evidence type="ECO:0000313" key="3">
    <source>
        <dbReference type="EMBL" id="ACV09944.1"/>
    </source>
</evidence>
<feature type="region of interest" description="Disordered" evidence="2">
    <location>
        <begin position="1"/>
        <end position="21"/>
    </location>
</feature>
<feature type="compositionally biased region" description="Polar residues" evidence="2">
    <location>
        <begin position="1"/>
        <end position="11"/>
    </location>
</feature>
<dbReference type="AlphaFoldDB" id="C7R256"/>
<feature type="region of interest" description="Disordered" evidence="2">
    <location>
        <begin position="107"/>
        <end position="144"/>
    </location>
</feature>
<dbReference type="EMBL" id="CP001706">
    <property type="protein sequence ID" value="ACV09944.1"/>
    <property type="molecule type" value="Genomic_DNA"/>
</dbReference>
<gene>
    <name evidence="3" type="ordered locus">Jden_2309</name>
</gene>
<dbReference type="RefSeq" id="WP_015772556.1">
    <property type="nucleotide sequence ID" value="NC_013174.1"/>
</dbReference>
<dbReference type="Proteomes" id="UP000000628">
    <property type="component" value="Chromosome"/>
</dbReference>
<dbReference type="OrthoDB" id="4946496at2"/>
<reference evidence="3 4" key="1">
    <citation type="journal article" date="2009" name="Stand. Genomic Sci.">
        <title>Complete genome sequence of Jonesia denitrificans type strain (Prevot 55134).</title>
        <authorList>
            <person name="Pukall R."/>
            <person name="Gehrich-Schroter G."/>
            <person name="Lapidus A."/>
            <person name="Nolan M."/>
            <person name="Glavina Del Rio T."/>
            <person name="Lucas S."/>
            <person name="Chen F."/>
            <person name="Tice H."/>
            <person name="Pitluck S."/>
            <person name="Cheng J.F."/>
            <person name="Copeland A."/>
            <person name="Saunders E."/>
            <person name="Brettin T."/>
            <person name="Detter J.C."/>
            <person name="Bruce D."/>
            <person name="Goodwin L."/>
            <person name="Pati A."/>
            <person name="Ivanova N."/>
            <person name="Mavromatis K."/>
            <person name="Ovchinnikova G."/>
            <person name="Chen A."/>
            <person name="Palaniappan K."/>
            <person name="Land M."/>
            <person name="Hauser L."/>
            <person name="Chang Y.J."/>
            <person name="Jeffries C.D."/>
            <person name="Chain P."/>
            <person name="Goker M."/>
            <person name="Bristow J."/>
            <person name="Eisen J.A."/>
            <person name="Markowitz V."/>
            <person name="Hugenholtz P."/>
            <person name="Kyrpides N.C."/>
            <person name="Klenk H.P."/>
            <person name="Han C."/>
        </authorList>
    </citation>
    <scope>NUCLEOTIDE SEQUENCE [LARGE SCALE GENOMIC DNA]</scope>
    <source>
        <strain evidence="4">ATCC 14870 / DSM 20603 / BCRC 15368 / CIP 55.134 / JCM 11481 / NBRC 15587 / NCTC 10816 / Prevot 55134</strain>
    </source>
</reference>
<evidence type="ECO:0008006" key="5">
    <source>
        <dbReference type="Google" id="ProtNLM"/>
    </source>
</evidence>
<dbReference type="STRING" id="471856.Jden_2309"/>
<protein>
    <recommendedName>
        <fullName evidence="5">Scaffolding protein</fullName>
    </recommendedName>
</protein>
<dbReference type="KEGG" id="jde:Jden_2309"/>
<dbReference type="HOGENOM" id="CLU_1793902_0_0_11"/>
<feature type="coiled-coil region" evidence="1">
    <location>
        <begin position="37"/>
        <end position="71"/>
    </location>
</feature>
<evidence type="ECO:0000313" key="4">
    <source>
        <dbReference type="Proteomes" id="UP000000628"/>
    </source>
</evidence>
<keyword evidence="4" id="KW-1185">Reference proteome</keyword>
<proteinExistence type="predicted"/>